<keyword evidence="3" id="KW-1185">Reference proteome</keyword>
<evidence type="ECO:0000313" key="2">
    <source>
        <dbReference type="EMBL" id="PXX06546.1"/>
    </source>
</evidence>
<feature type="domain" description="DUF732" evidence="1">
    <location>
        <begin position="72"/>
        <end position="151"/>
    </location>
</feature>
<gene>
    <name evidence="2" type="ORF">C8E89_11358</name>
</gene>
<proteinExistence type="predicted"/>
<dbReference type="Pfam" id="PF05305">
    <property type="entry name" value="DUF732"/>
    <property type="match status" value="1"/>
</dbReference>
<organism evidence="2 3">
    <name type="scientific">Mycolicibacterium moriokaense</name>
    <dbReference type="NCBI Taxonomy" id="39691"/>
    <lineage>
        <taxon>Bacteria</taxon>
        <taxon>Bacillati</taxon>
        <taxon>Actinomycetota</taxon>
        <taxon>Actinomycetes</taxon>
        <taxon>Mycobacteriales</taxon>
        <taxon>Mycobacteriaceae</taxon>
        <taxon>Mycolicibacterium</taxon>
    </lineage>
</organism>
<evidence type="ECO:0000259" key="1">
    <source>
        <dbReference type="Pfam" id="PF05305"/>
    </source>
</evidence>
<evidence type="ECO:0000313" key="3">
    <source>
        <dbReference type="Proteomes" id="UP000247781"/>
    </source>
</evidence>
<dbReference type="Proteomes" id="UP000247781">
    <property type="component" value="Unassembled WGS sequence"/>
</dbReference>
<dbReference type="EMBL" id="QJJU01000013">
    <property type="protein sequence ID" value="PXX06546.1"/>
    <property type="molecule type" value="Genomic_DNA"/>
</dbReference>
<dbReference type="AlphaFoldDB" id="A0A318HDM5"/>
<accession>A0A318HDM5</accession>
<name>A0A318HDM5_9MYCO</name>
<reference evidence="3" key="1">
    <citation type="submission" date="2018-05" db="EMBL/GenBank/DDBJ databases">
        <authorList>
            <person name="Deangelis K."/>
            <person name="Huntemann M."/>
            <person name="Clum A."/>
            <person name="Pillay M."/>
            <person name="Palaniappan K."/>
            <person name="Varghese N."/>
            <person name="Mikhailova N."/>
            <person name="Stamatis D."/>
            <person name="Reddy T."/>
            <person name="Daum C."/>
            <person name="Shapiro N."/>
            <person name="Ivanova N."/>
            <person name="Kyrpides N."/>
            <person name="Woyke T."/>
        </authorList>
    </citation>
    <scope>NUCLEOTIDE SEQUENCE [LARGE SCALE GENOMIC DNA]</scope>
    <source>
        <strain evidence="3">GAS496</strain>
    </source>
</reference>
<comment type="caution">
    <text evidence="2">The sequence shown here is derived from an EMBL/GenBank/DDBJ whole genome shotgun (WGS) entry which is preliminary data.</text>
</comment>
<sequence length="151" mass="15549">MLSQSSVAESDSNACWVTKDRICDCCARLVARAPDPTTIYGGRVRGGFVSIVVAAAASLAFACPAGADTAADDQAYLDLINANGLGCGQGPFACPTGNSDMVQLGRAICRQLTHGNSSLAVSQAILRQKPGVQPDMVVRLVAVAKTAYCPS</sequence>
<protein>
    <submittedName>
        <fullName evidence="2">Uncharacterized protein DUF732</fullName>
    </submittedName>
</protein>
<reference evidence="2 3" key="2">
    <citation type="submission" date="2018-06" db="EMBL/GenBank/DDBJ databases">
        <title>Sequencing of bacterial isolates from soil warming experiment in Harvard Forest, Massachusetts, USA.</title>
        <authorList>
            <person name="Deangelis K.PhD."/>
        </authorList>
    </citation>
    <scope>NUCLEOTIDE SEQUENCE [LARGE SCALE GENOMIC DNA]</scope>
    <source>
        <strain evidence="2 3">GAS496</strain>
    </source>
</reference>
<dbReference type="InterPro" id="IPR007969">
    <property type="entry name" value="DUF732"/>
</dbReference>